<dbReference type="Proteomes" id="UP000291758">
    <property type="component" value="Chromosome"/>
</dbReference>
<feature type="domain" description="Glycoside hydrolase family 20 catalytic" evidence="7">
    <location>
        <begin position="312"/>
        <end position="446"/>
    </location>
</feature>
<evidence type="ECO:0000256" key="3">
    <source>
        <dbReference type="ARBA" id="ARBA00012663"/>
    </source>
</evidence>
<dbReference type="OrthoDB" id="9763537at2"/>
<dbReference type="PANTHER" id="PTHR22600">
    <property type="entry name" value="BETA-HEXOSAMINIDASE"/>
    <property type="match status" value="1"/>
</dbReference>
<accession>A0A4P6EQ74</accession>
<dbReference type="GO" id="GO:0030203">
    <property type="term" value="P:glycosaminoglycan metabolic process"/>
    <property type="evidence" value="ECO:0007669"/>
    <property type="project" value="TreeGrafter"/>
</dbReference>
<reference evidence="9 10" key="1">
    <citation type="submission" date="2019-01" db="EMBL/GenBank/DDBJ databases">
        <title>Genome sequencing of strain 2JSPR-7.</title>
        <authorList>
            <person name="Heo J."/>
            <person name="Kim S.-J."/>
            <person name="Kim J.-S."/>
            <person name="Hong S.-B."/>
            <person name="Kwon S.-W."/>
        </authorList>
    </citation>
    <scope>NUCLEOTIDE SEQUENCE [LARGE SCALE GENOMIC DNA]</scope>
    <source>
        <strain evidence="9 10">2JSPR-7</strain>
    </source>
</reference>
<organism evidence="9 10">
    <name type="scientific">Xylanimonas allomyrinae</name>
    <dbReference type="NCBI Taxonomy" id="2509459"/>
    <lineage>
        <taxon>Bacteria</taxon>
        <taxon>Bacillati</taxon>
        <taxon>Actinomycetota</taxon>
        <taxon>Actinomycetes</taxon>
        <taxon>Micrococcales</taxon>
        <taxon>Promicromonosporaceae</taxon>
        <taxon>Xylanimonas</taxon>
    </lineage>
</organism>
<dbReference type="CDD" id="cd06568">
    <property type="entry name" value="GH20_SpHex_like"/>
    <property type="match status" value="1"/>
</dbReference>
<dbReference type="EMBL" id="CP035495">
    <property type="protein sequence ID" value="QAY64635.1"/>
    <property type="molecule type" value="Genomic_DNA"/>
</dbReference>
<keyword evidence="10" id="KW-1185">Reference proteome</keyword>
<dbReference type="GO" id="GO:0005975">
    <property type="term" value="P:carbohydrate metabolic process"/>
    <property type="evidence" value="ECO:0007669"/>
    <property type="project" value="InterPro"/>
</dbReference>
<dbReference type="InterPro" id="IPR015883">
    <property type="entry name" value="Glyco_hydro_20_cat"/>
</dbReference>
<feature type="domain" description="Glycoside hydrolase family 20 catalytic" evidence="7">
    <location>
        <begin position="129"/>
        <end position="298"/>
    </location>
</feature>
<dbReference type="Gene3D" id="3.20.20.80">
    <property type="entry name" value="Glycosidases"/>
    <property type="match status" value="1"/>
</dbReference>
<keyword evidence="5" id="KW-0326">Glycosidase</keyword>
<feature type="active site" description="Proton donor" evidence="6">
    <location>
        <position position="296"/>
    </location>
</feature>
<sequence length="488" mass="52180">MSALGLVPWPTEVEPRGGELDLSAVLVVSADPLRWTPLAGELFTPLGVAVTGAGPDALAEGAPGVVVELRRDDAAPGGPEGYVLDVRDDGVTVTAAEAAGLLHGMRTLRQLVTARRTVPTVVVRDSPRYAWRGLTLDVARHWFGPAVLRRVVDLAGTYKLRVLHLHLTDDQGWRLEVPSHPELTQRSGHTQVGGAVPDGERGWLTVEEFRDLQDYAAARFVEIIPEIDVPGHTNAALHACGDLNPDGAPTPAYGGIEVGFSRLWAGNPATEPWVRDVLGDVAAMTAGRFVHIGGDEALTLAADEYARLVALAVDAVRAAGKTPLAWQEAAVAAPGVTLQYWDPRADAAPFPRAAAAGSRFVLSPASHAYLDLKYDAGHPIGQDWMGFVDVRDAYDWEPATAVPGLPADAVEGVAAALWTETVVTPDDVFSMLLPRLPALAEVAWTAPGGRDWASFRERVARHARVWDAEGWAWHPTRQVAWPGAAEDA</sequence>
<dbReference type="InterPro" id="IPR017853">
    <property type="entry name" value="GH"/>
</dbReference>
<gene>
    <name evidence="9" type="ORF">ET495_17115</name>
</gene>
<dbReference type="Pfam" id="PF00728">
    <property type="entry name" value="Glyco_hydro_20"/>
    <property type="match status" value="2"/>
</dbReference>
<comment type="catalytic activity">
    <reaction evidence="1">
        <text>Hydrolysis of terminal non-reducing N-acetyl-D-hexosamine residues in N-acetyl-beta-D-hexosaminides.</text>
        <dbReference type="EC" id="3.2.1.52"/>
    </reaction>
</comment>
<dbReference type="AlphaFoldDB" id="A0A4P6EQ74"/>
<dbReference type="KEGG" id="xyl:ET495_17115"/>
<evidence type="ECO:0000256" key="2">
    <source>
        <dbReference type="ARBA" id="ARBA00006285"/>
    </source>
</evidence>
<proteinExistence type="inferred from homology"/>
<dbReference type="EC" id="3.2.1.52" evidence="3"/>
<dbReference type="GO" id="GO:0016020">
    <property type="term" value="C:membrane"/>
    <property type="evidence" value="ECO:0007669"/>
    <property type="project" value="TreeGrafter"/>
</dbReference>
<dbReference type="Gene3D" id="3.30.379.10">
    <property type="entry name" value="Chitobiase/beta-hexosaminidase domain 2-like"/>
    <property type="match status" value="1"/>
</dbReference>
<evidence type="ECO:0000256" key="6">
    <source>
        <dbReference type="PIRSR" id="PIRSR625705-1"/>
    </source>
</evidence>
<dbReference type="SUPFAM" id="SSF51445">
    <property type="entry name" value="(Trans)glycosidases"/>
    <property type="match status" value="1"/>
</dbReference>
<protein>
    <recommendedName>
        <fullName evidence="3">beta-N-acetylhexosaminidase</fullName>
        <ecNumber evidence="3">3.2.1.52</ecNumber>
    </recommendedName>
</protein>
<dbReference type="InterPro" id="IPR025705">
    <property type="entry name" value="Beta_hexosaminidase_sua/sub"/>
</dbReference>
<evidence type="ECO:0000259" key="8">
    <source>
        <dbReference type="Pfam" id="PF02838"/>
    </source>
</evidence>
<dbReference type="SUPFAM" id="SSF55545">
    <property type="entry name" value="beta-N-acetylhexosaminidase-like domain"/>
    <property type="match status" value="1"/>
</dbReference>
<dbReference type="InterPro" id="IPR029018">
    <property type="entry name" value="Hex-like_dom2"/>
</dbReference>
<dbReference type="InterPro" id="IPR015882">
    <property type="entry name" value="HEX_bac_N"/>
</dbReference>
<dbReference type="PRINTS" id="PR00738">
    <property type="entry name" value="GLHYDRLASE20"/>
</dbReference>
<dbReference type="Pfam" id="PF02838">
    <property type="entry name" value="Glyco_hydro_20b"/>
    <property type="match status" value="1"/>
</dbReference>
<feature type="domain" description="Beta-hexosaminidase bacterial type N-terminal" evidence="8">
    <location>
        <begin position="5"/>
        <end position="125"/>
    </location>
</feature>
<evidence type="ECO:0000256" key="5">
    <source>
        <dbReference type="ARBA" id="ARBA00023295"/>
    </source>
</evidence>
<evidence type="ECO:0000313" key="10">
    <source>
        <dbReference type="Proteomes" id="UP000291758"/>
    </source>
</evidence>
<keyword evidence="4" id="KW-0378">Hydrolase</keyword>
<dbReference type="GO" id="GO:0004563">
    <property type="term" value="F:beta-N-acetylhexosaminidase activity"/>
    <property type="evidence" value="ECO:0007669"/>
    <property type="project" value="UniProtKB-EC"/>
</dbReference>
<dbReference type="PANTHER" id="PTHR22600:SF57">
    <property type="entry name" value="BETA-N-ACETYLHEXOSAMINIDASE"/>
    <property type="match status" value="1"/>
</dbReference>
<evidence type="ECO:0000256" key="1">
    <source>
        <dbReference type="ARBA" id="ARBA00001231"/>
    </source>
</evidence>
<name>A0A4P6EQ74_9MICO</name>
<evidence type="ECO:0000256" key="4">
    <source>
        <dbReference type="ARBA" id="ARBA00022801"/>
    </source>
</evidence>
<evidence type="ECO:0000313" key="9">
    <source>
        <dbReference type="EMBL" id="QAY64635.1"/>
    </source>
</evidence>
<evidence type="ECO:0000259" key="7">
    <source>
        <dbReference type="Pfam" id="PF00728"/>
    </source>
</evidence>
<comment type="similarity">
    <text evidence="2">Belongs to the glycosyl hydrolase 20 family.</text>
</comment>
<dbReference type="RefSeq" id="WP_129205777.1">
    <property type="nucleotide sequence ID" value="NZ_CP035495.1"/>
</dbReference>